<dbReference type="EMBL" id="JH712088">
    <property type="protein sequence ID" value="EFO25576.1"/>
    <property type="molecule type" value="Genomic_DNA"/>
</dbReference>
<proteinExistence type="predicted"/>
<dbReference type="CTD" id="9940299"/>
<dbReference type="OrthoDB" id="2130750at2759"/>
<dbReference type="AlphaFoldDB" id="A0A1S0U637"/>
<dbReference type="GeneID" id="9940299"/>
<dbReference type="InParanoid" id="A0A1S0U637"/>
<dbReference type="KEGG" id="loa:LOAG_02914"/>
<sequence length="118" mass="13482">MPVPGATMLDEKTDNMRSISVLFTIEKRFNFKFLRVFAKWACDGNNLRLFLMAVEKVKTTTFPSQNVKRLNSSQLFPKSGVYSELVTPPVSLEPGGIFTPSELTIYKNKLEFLDEIDR</sequence>
<evidence type="ECO:0000313" key="1">
    <source>
        <dbReference type="EMBL" id="EFO25576.1"/>
    </source>
</evidence>
<name>A0A1S0U637_LOALO</name>
<dbReference type="RefSeq" id="XP_003138499.1">
    <property type="nucleotide sequence ID" value="XM_003138451.1"/>
</dbReference>
<accession>A0A1S0U637</accession>
<protein>
    <submittedName>
        <fullName evidence="1">Uncharacterized protein</fullName>
    </submittedName>
</protein>
<organism evidence="1">
    <name type="scientific">Loa loa</name>
    <name type="common">Eye worm</name>
    <name type="synonym">Filaria loa</name>
    <dbReference type="NCBI Taxonomy" id="7209"/>
    <lineage>
        <taxon>Eukaryota</taxon>
        <taxon>Metazoa</taxon>
        <taxon>Ecdysozoa</taxon>
        <taxon>Nematoda</taxon>
        <taxon>Chromadorea</taxon>
        <taxon>Rhabditida</taxon>
        <taxon>Spirurina</taxon>
        <taxon>Spiruromorpha</taxon>
        <taxon>Filarioidea</taxon>
        <taxon>Onchocercidae</taxon>
        <taxon>Loa</taxon>
    </lineage>
</organism>
<reference evidence="1" key="1">
    <citation type="submission" date="2012-04" db="EMBL/GenBank/DDBJ databases">
        <title>The Genome Sequence of Loa loa.</title>
        <authorList>
            <consortium name="The Broad Institute Genome Sequencing Platform"/>
            <consortium name="Broad Institute Genome Sequencing Center for Infectious Disease"/>
            <person name="Nutman T.B."/>
            <person name="Fink D.L."/>
            <person name="Russ C."/>
            <person name="Young S."/>
            <person name="Zeng Q."/>
            <person name="Gargeya S."/>
            <person name="Alvarado L."/>
            <person name="Berlin A."/>
            <person name="Chapman S.B."/>
            <person name="Chen Z."/>
            <person name="Freedman E."/>
            <person name="Gellesch M."/>
            <person name="Goldberg J."/>
            <person name="Griggs A."/>
            <person name="Gujja S."/>
            <person name="Heilman E.R."/>
            <person name="Heiman D."/>
            <person name="Howarth C."/>
            <person name="Mehta T."/>
            <person name="Neiman D."/>
            <person name="Pearson M."/>
            <person name="Roberts A."/>
            <person name="Saif S."/>
            <person name="Shea T."/>
            <person name="Shenoy N."/>
            <person name="Sisk P."/>
            <person name="Stolte C."/>
            <person name="Sykes S."/>
            <person name="White J."/>
            <person name="Yandava C."/>
            <person name="Haas B."/>
            <person name="Henn M.R."/>
            <person name="Nusbaum C."/>
            <person name="Birren B."/>
        </authorList>
    </citation>
    <scope>NUCLEOTIDE SEQUENCE [LARGE SCALE GENOMIC DNA]</scope>
</reference>
<gene>
    <name evidence="1" type="ORF">LOAG_02914</name>
</gene>